<evidence type="ECO:0000313" key="2">
    <source>
        <dbReference type="Proteomes" id="UP000295507"/>
    </source>
</evidence>
<gene>
    <name evidence="1" type="ORF">EV129_113119</name>
</gene>
<dbReference type="Proteomes" id="UP000295507">
    <property type="component" value="Unassembled WGS sequence"/>
</dbReference>
<comment type="caution">
    <text evidence="1">The sequence shown here is derived from an EMBL/GenBank/DDBJ whole genome shotgun (WGS) entry which is preliminary data.</text>
</comment>
<dbReference type="RefSeq" id="WP_132552894.1">
    <property type="nucleotide sequence ID" value="NZ_SMBK01000013.1"/>
</dbReference>
<sequence length="86" mass="10017">MNKSGVTPSYITSEERSELQDLHGLCWNTDDKFDEEEPDYAEIMEYHRRIAPSHWYLPFHATLQHEQFATELEAYQAASRVGGKVN</sequence>
<name>A0A4V6P1B5_9HYPH</name>
<protein>
    <submittedName>
        <fullName evidence="1">Uncharacterized protein</fullName>
    </submittedName>
</protein>
<dbReference type="EMBL" id="SMBK01000013">
    <property type="protein sequence ID" value="TCU34135.1"/>
    <property type="molecule type" value="Genomic_DNA"/>
</dbReference>
<reference evidence="1 2" key="1">
    <citation type="submission" date="2019-03" db="EMBL/GenBank/DDBJ databases">
        <title>Genomic Encyclopedia of Type Strains, Phase IV (KMG-V): Genome sequencing to study the core and pangenomes of soil and plant-associated prokaryotes.</title>
        <authorList>
            <person name="Whitman W."/>
        </authorList>
    </citation>
    <scope>NUCLEOTIDE SEQUENCE [LARGE SCALE GENOMIC DNA]</scope>
    <source>
        <strain evidence="1 2">IE4868</strain>
    </source>
</reference>
<proteinExistence type="predicted"/>
<organism evidence="1 2">
    <name type="scientific">Rhizobium azibense</name>
    <dbReference type="NCBI Taxonomy" id="1136135"/>
    <lineage>
        <taxon>Bacteria</taxon>
        <taxon>Pseudomonadati</taxon>
        <taxon>Pseudomonadota</taxon>
        <taxon>Alphaproteobacteria</taxon>
        <taxon>Hyphomicrobiales</taxon>
        <taxon>Rhizobiaceae</taxon>
        <taxon>Rhizobium/Agrobacterium group</taxon>
        <taxon>Rhizobium</taxon>
    </lineage>
</organism>
<evidence type="ECO:0000313" key="1">
    <source>
        <dbReference type="EMBL" id="TCU34135.1"/>
    </source>
</evidence>
<dbReference type="AlphaFoldDB" id="A0A4V6P1B5"/>
<accession>A0A4V6P1B5</accession>